<keyword evidence="3" id="KW-1185">Reference proteome</keyword>
<reference evidence="2" key="3">
    <citation type="submission" date="2015-04" db="UniProtKB">
        <authorList>
            <consortium name="EnsemblPlants"/>
        </authorList>
    </citation>
    <scope>IDENTIFICATION</scope>
</reference>
<dbReference type="Gene3D" id="3.40.50.1820">
    <property type="entry name" value="alpha/beta hydrolase"/>
    <property type="match status" value="1"/>
</dbReference>
<dbReference type="EnsemblPlants" id="LPERR06G09880.1">
    <property type="protein sequence ID" value="LPERR06G09880.1"/>
    <property type="gene ID" value="LPERR06G09880"/>
</dbReference>
<dbReference type="PANTHER" id="PTHR11440">
    <property type="entry name" value="LECITHIN-CHOLESTEROL ACYLTRANSFERASE-RELATED"/>
    <property type="match status" value="1"/>
</dbReference>
<keyword evidence="1" id="KW-0472">Membrane</keyword>
<protein>
    <submittedName>
        <fullName evidence="2">Uncharacterized protein</fullName>
    </submittedName>
</protein>
<dbReference type="eggNOG" id="KOG2369">
    <property type="taxonomic scope" value="Eukaryota"/>
</dbReference>
<dbReference type="AlphaFoldDB" id="A0A0D9WPD5"/>
<dbReference type="GO" id="GO:0006629">
    <property type="term" value="P:lipid metabolic process"/>
    <property type="evidence" value="ECO:0007669"/>
    <property type="project" value="InterPro"/>
</dbReference>
<dbReference type="SUPFAM" id="SSF53474">
    <property type="entry name" value="alpha/beta-Hydrolases"/>
    <property type="match status" value="1"/>
</dbReference>
<feature type="transmembrane region" description="Helical" evidence="1">
    <location>
        <begin position="123"/>
        <end position="144"/>
    </location>
</feature>
<dbReference type="Pfam" id="PF02450">
    <property type="entry name" value="LCAT"/>
    <property type="match status" value="1"/>
</dbReference>
<dbReference type="GO" id="GO:0008374">
    <property type="term" value="F:O-acyltransferase activity"/>
    <property type="evidence" value="ECO:0007669"/>
    <property type="project" value="InterPro"/>
</dbReference>
<keyword evidence="1" id="KW-0812">Transmembrane</keyword>
<dbReference type="Proteomes" id="UP000032180">
    <property type="component" value="Chromosome 6"/>
</dbReference>
<name>A0A0D9WPD5_9ORYZ</name>
<dbReference type="InterPro" id="IPR003386">
    <property type="entry name" value="LACT/PDAT_acylTrfase"/>
</dbReference>
<evidence type="ECO:0000313" key="2">
    <source>
        <dbReference type="EnsemblPlants" id="LPERR06G09880.1"/>
    </source>
</evidence>
<sequence length="257" mass="28625">MTCTPARTIEHVTYILIRLCFVHESRNVCMGKLMEAFELAGYRDDETLFDAPYDFRQAPAVPGQPCRAFSRFRRRLRALIEHTGRTSGDRPVVLVSHSQGGYFALEFLTRSLMVWRQRHVKHFVMASTGAGGFVILMQVLASGVSDESPLGRARRSVPSKFTLLSSPKVFDRDTPLVITQGKNYTAHDMPEFMMAVRLPVFEFGVPVAPTTCINGVGVPTMEKLVYWDSNFSQAPDVVYGDGDGLVNLVSILAPFSV</sequence>
<evidence type="ECO:0000256" key="1">
    <source>
        <dbReference type="SAM" id="Phobius"/>
    </source>
</evidence>
<reference evidence="3" key="2">
    <citation type="submission" date="2013-12" db="EMBL/GenBank/DDBJ databases">
        <authorList>
            <person name="Yu Y."/>
            <person name="Lee S."/>
            <person name="de Baynast K."/>
            <person name="Wissotski M."/>
            <person name="Liu L."/>
            <person name="Talag J."/>
            <person name="Goicoechea J."/>
            <person name="Angelova A."/>
            <person name="Jetty R."/>
            <person name="Kudrna D."/>
            <person name="Golser W."/>
            <person name="Rivera L."/>
            <person name="Zhang J."/>
            <person name="Wing R."/>
        </authorList>
    </citation>
    <scope>NUCLEOTIDE SEQUENCE</scope>
</reference>
<dbReference type="InterPro" id="IPR029058">
    <property type="entry name" value="AB_hydrolase_fold"/>
</dbReference>
<dbReference type="STRING" id="77586.A0A0D9WPD5"/>
<reference evidence="2 3" key="1">
    <citation type="submission" date="2012-08" db="EMBL/GenBank/DDBJ databases">
        <title>Oryza genome evolution.</title>
        <authorList>
            <person name="Wing R.A."/>
        </authorList>
    </citation>
    <scope>NUCLEOTIDE SEQUENCE</scope>
</reference>
<evidence type="ECO:0000313" key="3">
    <source>
        <dbReference type="Proteomes" id="UP000032180"/>
    </source>
</evidence>
<dbReference type="Gramene" id="LPERR06G09880.1">
    <property type="protein sequence ID" value="LPERR06G09880.1"/>
    <property type="gene ID" value="LPERR06G09880"/>
</dbReference>
<keyword evidence="1" id="KW-1133">Transmembrane helix</keyword>
<proteinExistence type="predicted"/>
<accession>A0A0D9WPD5</accession>
<organism evidence="2 3">
    <name type="scientific">Leersia perrieri</name>
    <dbReference type="NCBI Taxonomy" id="77586"/>
    <lineage>
        <taxon>Eukaryota</taxon>
        <taxon>Viridiplantae</taxon>
        <taxon>Streptophyta</taxon>
        <taxon>Embryophyta</taxon>
        <taxon>Tracheophyta</taxon>
        <taxon>Spermatophyta</taxon>
        <taxon>Magnoliopsida</taxon>
        <taxon>Liliopsida</taxon>
        <taxon>Poales</taxon>
        <taxon>Poaceae</taxon>
        <taxon>BOP clade</taxon>
        <taxon>Oryzoideae</taxon>
        <taxon>Oryzeae</taxon>
        <taxon>Oryzinae</taxon>
        <taxon>Leersia</taxon>
    </lineage>
</organism>
<dbReference type="HOGENOM" id="CLU_037070_2_0_1"/>